<proteinExistence type="predicted"/>
<reference evidence="2 3" key="1">
    <citation type="journal article" date="2011" name="PLoS Genet.">
        <title>Genomic analysis of the necrotrophic fungal pathogens Sclerotinia sclerotiorum and Botrytis cinerea.</title>
        <authorList>
            <person name="Amselem J."/>
            <person name="Cuomo C.A."/>
            <person name="van Kan J.A."/>
            <person name="Viaud M."/>
            <person name="Benito E.P."/>
            <person name="Couloux A."/>
            <person name="Coutinho P.M."/>
            <person name="de Vries R.P."/>
            <person name="Dyer P.S."/>
            <person name="Fillinger S."/>
            <person name="Fournier E."/>
            <person name="Gout L."/>
            <person name="Hahn M."/>
            <person name="Kohn L."/>
            <person name="Lapalu N."/>
            <person name="Plummer K.M."/>
            <person name="Pradier J.M."/>
            <person name="Quevillon E."/>
            <person name="Sharon A."/>
            <person name="Simon A."/>
            <person name="ten Have A."/>
            <person name="Tudzynski B."/>
            <person name="Tudzynski P."/>
            <person name="Wincker P."/>
            <person name="Andrew M."/>
            <person name="Anthouard V."/>
            <person name="Beever R.E."/>
            <person name="Beffa R."/>
            <person name="Benoit I."/>
            <person name="Bouzid O."/>
            <person name="Brault B."/>
            <person name="Chen Z."/>
            <person name="Choquer M."/>
            <person name="Collemare J."/>
            <person name="Cotton P."/>
            <person name="Danchin E.G."/>
            <person name="Da Silva C."/>
            <person name="Gautier A."/>
            <person name="Giraud C."/>
            <person name="Giraud T."/>
            <person name="Gonzalez C."/>
            <person name="Grossetete S."/>
            <person name="Guldener U."/>
            <person name="Henrissat B."/>
            <person name="Howlett B.J."/>
            <person name="Kodira C."/>
            <person name="Kretschmer M."/>
            <person name="Lappartient A."/>
            <person name="Leroch M."/>
            <person name="Levis C."/>
            <person name="Mauceli E."/>
            <person name="Neuveglise C."/>
            <person name="Oeser B."/>
            <person name="Pearson M."/>
            <person name="Poulain J."/>
            <person name="Poussereau N."/>
            <person name="Quesneville H."/>
            <person name="Rascle C."/>
            <person name="Schumacher J."/>
            <person name="Segurens B."/>
            <person name="Sexton A."/>
            <person name="Silva E."/>
            <person name="Sirven C."/>
            <person name="Soanes D.M."/>
            <person name="Talbot N.J."/>
            <person name="Templeton M."/>
            <person name="Yandava C."/>
            <person name="Yarden O."/>
            <person name="Zeng Q."/>
            <person name="Rollins J.A."/>
            <person name="Lebrun M.H."/>
            <person name="Dickman M."/>
        </authorList>
    </citation>
    <scope>NUCLEOTIDE SEQUENCE [LARGE SCALE GENOMIC DNA]</scope>
    <source>
        <strain evidence="2 3">B05.10</strain>
    </source>
</reference>
<evidence type="ECO:0000313" key="2">
    <source>
        <dbReference type="EMBL" id="ATZ47704.1"/>
    </source>
</evidence>
<gene>
    <name evidence="2" type="primary">Bcdoc1</name>
    <name evidence="2" type="ORF">BCIN_03g00150</name>
</gene>
<evidence type="ECO:0000256" key="1">
    <source>
        <dbReference type="SAM" id="MobiDB-lite"/>
    </source>
</evidence>
<keyword evidence="3" id="KW-1185">Reference proteome</keyword>
<dbReference type="AlphaFoldDB" id="A0A384JBK7"/>
<feature type="region of interest" description="Disordered" evidence="1">
    <location>
        <begin position="1"/>
        <end position="86"/>
    </location>
</feature>
<dbReference type="Proteomes" id="UP000001798">
    <property type="component" value="Chromosome 3"/>
</dbReference>
<sequence length="122" mass="13428">MPPSHTPTVNYQEHFGIDNNTRRRRTANPFDQNNVTPVQGMLSLGGDAQDEHDSTTGTEDLSEGDDDGEDESEGDPAIEDLENLDEDIGLEDVAVEEPKPLELEDVCSHFALSQSQPVNLHQ</sequence>
<protein>
    <submittedName>
        <fullName evidence="2">Bcdoc1</fullName>
    </submittedName>
</protein>
<reference evidence="2 3" key="2">
    <citation type="journal article" date="2012" name="Eukaryot. Cell">
        <title>Genome update of Botrytis cinerea strains B05.10 and T4.</title>
        <authorList>
            <person name="Staats M."/>
            <person name="van Kan J.A."/>
        </authorList>
    </citation>
    <scope>NUCLEOTIDE SEQUENCE [LARGE SCALE GENOMIC DNA]</scope>
    <source>
        <strain evidence="2 3">B05.10</strain>
    </source>
</reference>
<reference evidence="2 3" key="3">
    <citation type="journal article" date="2017" name="Mol. Plant Pathol.">
        <title>A gapless genome sequence of the fungus Botrytis cinerea.</title>
        <authorList>
            <person name="Van Kan J.A."/>
            <person name="Stassen J.H."/>
            <person name="Mosbach A."/>
            <person name="Van Der Lee T.A."/>
            <person name="Faino L."/>
            <person name="Farmer A.D."/>
            <person name="Papasotiriou D.G."/>
            <person name="Zhou S."/>
            <person name="Seidl M.F."/>
            <person name="Cottam E."/>
            <person name="Edel D."/>
            <person name="Hahn M."/>
            <person name="Schwartz D.C."/>
            <person name="Dietrich R.A."/>
            <person name="Widdison S."/>
            <person name="Scalliet G."/>
        </authorList>
    </citation>
    <scope>NUCLEOTIDE SEQUENCE [LARGE SCALE GENOMIC DNA]</scope>
    <source>
        <strain evidence="2 3">B05.10</strain>
    </source>
</reference>
<feature type="compositionally biased region" description="Polar residues" evidence="1">
    <location>
        <begin position="1"/>
        <end position="11"/>
    </location>
</feature>
<organism evidence="2 3">
    <name type="scientific">Botryotinia fuckeliana (strain B05.10)</name>
    <name type="common">Noble rot fungus</name>
    <name type="synonym">Botrytis cinerea</name>
    <dbReference type="NCBI Taxonomy" id="332648"/>
    <lineage>
        <taxon>Eukaryota</taxon>
        <taxon>Fungi</taxon>
        <taxon>Dikarya</taxon>
        <taxon>Ascomycota</taxon>
        <taxon>Pezizomycotina</taxon>
        <taxon>Leotiomycetes</taxon>
        <taxon>Helotiales</taxon>
        <taxon>Sclerotiniaceae</taxon>
        <taxon>Botrytis</taxon>
    </lineage>
</organism>
<dbReference type="VEuPathDB" id="FungiDB:Bcin03g00150"/>
<accession>A0A384JBK7</accession>
<dbReference type="OrthoDB" id="24948at2759"/>
<dbReference type="GeneID" id="5429324"/>
<dbReference type="RefSeq" id="XP_024547434.1">
    <property type="nucleotide sequence ID" value="XM_024691662.1"/>
</dbReference>
<dbReference type="EMBL" id="CP009807">
    <property type="protein sequence ID" value="ATZ47704.1"/>
    <property type="molecule type" value="Genomic_DNA"/>
</dbReference>
<name>A0A384JBK7_BOTFB</name>
<evidence type="ECO:0000313" key="3">
    <source>
        <dbReference type="Proteomes" id="UP000001798"/>
    </source>
</evidence>
<feature type="compositionally biased region" description="Acidic residues" evidence="1">
    <location>
        <begin position="60"/>
        <end position="86"/>
    </location>
</feature>